<dbReference type="AlphaFoldDB" id="A0A7S0SRZ5"/>
<reference evidence="2" key="1">
    <citation type="submission" date="2021-01" db="EMBL/GenBank/DDBJ databases">
        <authorList>
            <person name="Corre E."/>
            <person name="Pelletier E."/>
            <person name="Niang G."/>
            <person name="Scheremetjew M."/>
            <person name="Finn R."/>
            <person name="Kale V."/>
            <person name="Holt S."/>
            <person name="Cochrane G."/>
            <person name="Meng A."/>
            <person name="Brown T."/>
            <person name="Cohen L."/>
        </authorList>
    </citation>
    <scope>NUCLEOTIDE SEQUENCE</scope>
    <source>
        <strain evidence="2">SL-175</strain>
    </source>
</reference>
<accession>A0A7S0SRZ5</accession>
<feature type="compositionally biased region" description="Low complexity" evidence="1">
    <location>
        <begin position="16"/>
        <end position="31"/>
    </location>
</feature>
<protein>
    <submittedName>
        <fullName evidence="2">Uncharacterized protein</fullName>
    </submittedName>
</protein>
<evidence type="ECO:0000313" key="2">
    <source>
        <dbReference type="EMBL" id="CAD8713737.1"/>
    </source>
</evidence>
<name>A0A7S0SRZ5_9CHLO</name>
<evidence type="ECO:0000256" key="1">
    <source>
        <dbReference type="SAM" id="MobiDB-lite"/>
    </source>
</evidence>
<feature type="region of interest" description="Disordered" evidence="1">
    <location>
        <begin position="16"/>
        <end position="68"/>
    </location>
</feature>
<dbReference type="EMBL" id="HBFC01026334">
    <property type="protein sequence ID" value="CAD8713737.1"/>
    <property type="molecule type" value="Transcribed_RNA"/>
</dbReference>
<organism evidence="2">
    <name type="scientific">Mantoniella antarctica</name>
    <dbReference type="NCBI Taxonomy" id="81844"/>
    <lineage>
        <taxon>Eukaryota</taxon>
        <taxon>Viridiplantae</taxon>
        <taxon>Chlorophyta</taxon>
        <taxon>Mamiellophyceae</taxon>
        <taxon>Mamiellales</taxon>
        <taxon>Mamiellaceae</taxon>
        <taxon>Mantoniella</taxon>
    </lineage>
</organism>
<dbReference type="SUPFAM" id="SSF54427">
    <property type="entry name" value="NTF2-like"/>
    <property type="match status" value="1"/>
</dbReference>
<dbReference type="InterPro" id="IPR032710">
    <property type="entry name" value="NTF2-like_dom_sf"/>
</dbReference>
<dbReference type="Gene3D" id="3.10.450.50">
    <property type="match status" value="1"/>
</dbReference>
<gene>
    <name evidence="2" type="ORF">MANT1106_LOCUS15926</name>
</gene>
<sequence length="290" mass="30910">MSAVASLSVSHVAAHAAVTSRSSRATSASSSTFPRRVHDSQRKTSQSRRSSRMHAVSEPVTIPAAPSGGEQDPAIAAYIADQMIDEAVMLASSTFPIAPEELIAKTKGILATNNGANDPARLAADFNFVAPVIGPLSKEKFLEAFSSFKLEAAFPDAKANFHSFRVDPFEPNRVWYDSRFVGTHTGPFASTIQATGIRVTTPPQASSMTFNARGECTQLTVGYVMDKNVGNTGGLGGVFGILYAIGYALPFPEAQPWSMSLQYNVFTQLGNYSSDLQKFIAGFNIGGADK</sequence>
<proteinExistence type="predicted"/>